<comment type="caution">
    <text evidence="2">The sequence shown here is derived from an EMBL/GenBank/DDBJ whole genome shotgun (WGS) entry which is preliminary data.</text>
</comment>
<evidence type="ECO:0000313" key="3">
    <source>
        <dbReference type="Proteomes" id="UP000693672"/>
    </source>
</evidence>
<accession>A0A916K0B8</accession>
<dbReference type="PANTHER" id="PTHR14859:SF15">
    <property type="entry name" value="ENDONUCLEASE_EXONUCLEASE_PHOSPHATASE DOMAIN-CONTAINING PROTEIN"/>
    <property type="match status" value="1"/>
</dbReference>
<keyword evidence="3" id="KW-1185">Reference proteome</keyword>
<gene>
    <name evidence="2" type="ORF">PAESOLCIP111_02344</name>
</gene>
<dbReference type="GO" id="GO:0003824">
    <property type="term" value="F:catalytic activity"/>
    <property type="evidence" value="ECO:0007669"/>
    <property type="project" value="InterPro"/>
</dbReference>
<dbReference type="InterPro" id="IPR051916">
    <property type="entry name" value="GPI-anchor_lipid_remodeler"/>
</dbReference>
<dbReference type="EMBL" id="CAJVAS010000008">
    <property type="protein sequence ID" value="CAG7621488.1"/>
    <property type="molecule type" value="Genomic_DNA"/>
</dbReference>
<dbReference type="Proteomes" id="UP000693672">
    <property type="component" value="Unassembled WGS sequence"/>
</dbReference>
<dbReference type="GO" id="GO:0016020">
    <property type="term" value="C:membrane"/>
    <property type="evidence" value="ECO:0007669"/>
    <property type="project" value="GOC"/>
</dbReference>
<protein>
    <recommendedName>
        <fullName evidence="1">Endonuclease/exonuclease/phosphatase domain-containing protein</fullName>
    </recommendedName>
</protein>
<evidence type="ECO:0000259" key="1">
    <source>
        <dbReference type="Pfam" id="PF03372"/>
    </source>
</evidence>
<sequence length="261" mass="29810">MPDYNEVNTLHNETLRLKIMSYNIRHGRGMDDRVDLQRIAEVIRQTNADIVGLQEVDEHWGPRSGYENQTMRLAERLGMEYVFGGSIHLDPIPESGGKRRKHGVAVLSKYPILSSRQRLFSTYVGNHRELLETEIDISGYRLHFYSTHWGLDADERRIQSNETIRWVKDDGPAVVVGDFNSTLDSPEMELLIRHFHDAFNGDETKGTFPANDPAKRIDFIVGNGGVRFDQAEVIPSAASDHLPIVCVLEIQRQDDKGKEWI</sequence>
<organism evidence="2 3">
    <name type="scientific">Paenibacillus solanacearum</name>
    <dbReference type="NCBI Taxonomy" id="2048548"/>
    <lineage>
        <taxon>Bacteria</taxon>
        <taxon>Bacillati</taxon>
        <taxon>Bacillota</taxon>
        <taxon>Bacilli</taxon>
        <taxon>Bacillales</taxon>
        <taxon>Paenibacillaceae</taxon>
        <taxon>Paenibacillus</taxon>
    </lineage>
</organism>
<evidence type="ECO:0000313" key="2">
    <source>
        <dbReference type="EMBL" id="CAG7621488.1"/>
    </source>
</evidence>
<dbReference type="AlphaFoldDB" id="A0A916K0B8"/>
<feature type="domain" description="Endonuclease/exonuclease/phosphatase" evidence="1">
    <location>
        <begin position="20"/>
        <end position="241"/>
    </location>
</feature>
<name>A0A916K0B8_9BACL</name>
<dbReference type="RefSeq" id="WP_218092128.1">
    <property type="nucleotide sequence ID" value="NZ_CAJVAS010000008.1"/>
</dbReference>
<proteinExistence type="predicted"/>
<reference evidence="2" key="1">
    <citation type="submission" date="2021-06" db="EMBL/GenBank/DDBJ databases">
        <authorList>
            <person name="Criscuolo A."/>
        </authorList>
    </citation>
    <scope>NUCLEOTIDE SEQUENCE</scope>
    <source>
        <strain evidence="2">CIP111600</strain>
    </source>
</reference>
<dbReference type="Pfam" id="PF03372">
    <property type="entry name" value="Exo_endo_phos"/>
    <property type="match status" value="1"/>
</dbReference>
<dbReference type="GO" id="GO:0006506">
    <property type="term" value="P:GPI anchor biosynthetic process"/>
    <property type="evidence" value="ECO:0007669"/>
    <property type="project" value="TreeGrafter"/>
</dbReference>
<dbReference type="InterPro" id="IPR005135">
    <property type="entry name" value="Endo/exonuclease/phosphatase"/>
</dbReference>
<dbReference type="PANTHER" id="PTHR14859">
    <property type="entry name" value="CALCOFLUOR WHITE HYPERSENSITIVE PROTEIN PRECURSOR"/>
    <property type="match status" value="1"/>
</dbReference>